<feature type="region of interest" description="Disordered" evidence="1">
    <location>
        <begin position="1"/>
        <end position="27"/>
    </location>
</feature>
<protein>
    <submittedName>
        <fullName evidence="2">Uncharacterized protein</fullName>
    </submittedName>
</protein>
<proteinExistence type="predicted"/>
<dbReference type="EMBL" id="OE004399">
    <property type="protein sequence ID" value="CAD7461120.1"/>
    <property type="molecule type" value="Genomic_DNA"/>
</dbReference>
<evidence type="ECO:0000313" key="2">
    <source>
        <dbReference type="EMBL" id="CAD7461120.1"/>
    </source>
</evidence>
<gene>
    <name evidence="2" type="ORF">TTEB3V08_LOCUS9033</name>
</gene>
<reference evidence="2" key="1">
    <citation type="submission" date="2020-11" db="EMBL/GenBank/DDBJ databases">
        <authorList>
            <person name="Tran Van P."/>
        </authorList>
    </citation>
    <scope>NUCLEOTIDE SEQUENCE</scope>
</reference>
<sequence>MNSINDSASSFGEGEHTETPKKLIPTSTQTMNHIKELRLFVEGQHNAILWFGQHFVADWVDGKEKLANALVVLSSAAEDGEIEVRISVG</sequence>
<name>A0A7R9IMH3_9NEOP</name>
<feature type="compositionally biased region" description="Polar residues" evidence="1">
    <location>
        <begin position="1"/>
        <end position="10"/>
    </location>
</feature>
<organism evidence="2">
    <name type="scientific">Timema tahoe</name>
    <dbReference type="NCBI Taxonomy" id="61484"/>
    <lineage>
        <taxon>Eukaryota</taxon>
        <taxon>Metazoa</taxon>
        <taxon>Ecdysozoa</taxon>
        <taxon>Arthropoda</taxon>
        <taxon>Hexapoda</taxon>
        <taxon>Insecta</taxon>
        <taxon>Pterygota</taxon>
        <taxon>Neoptera</taxon>
        <taxon>Polyneoptera</taxon>
        <taxon>Phasmatodea</taxon>
        <taxon>Timematodea</taxon>
        <taxon>Timematoidea</taxon>
        <taxon>Timematidae</taxon>
        <taxon>Timema</taxon>
    </lineage>
</organism>
<evidence type="ECO:0000256" key="1">
    <source>
        <dbReference type="SAM" id="MobiDB-lite"/>
    </source>
</evidence>
<accession>A0A7R9IMH3</accession>
<dbReference type="AlphaFoldDB" id="A0A7R9IMH3"/>